<dbReference type="Gene3D" id="3.80.30.20">
    <property type="entry name" value="tm_1862 like domain"/>
    <property type="match status" value="1"/>
</dbReference>
<organism evidence="5 6">
    <name type="scientific">Gracilibacillus halotolerans</name>
    <dbReference type="NCBI Taxonomy" id="74386"/>
    <lineage>
        <taxon>Bacteria</taxon>
        <taxon>Bacillati</taxon>
        <taxon>Bacillota</taxon>
        <taxon>Bacilli</taxon>
        <taxon>Bacillales</taxon>
        <taxon>Bacillaceae</taxon>
        <taxon>Gracilibacillus</taxon>
    </lineage>
</organism>
<keyword evidence="3" id="KW-0004">4Fe-4S</keyword>
<dbReference type="SFLD" id="SFLDG01065">
    <property type="entry name" value="anaerobic_coproporphyrinogen-I"/>
    <property type="match status" value="1"/>
</dbReference>
<comment type="caution">
    <text evidence="5">The sequence shown here is derived from an EMBL/GenBank/DDBJ whole genome shotgun (WGS) entry which is preliminary data.</text>
</comment>
<dbReference type="SFLD" id="SFLDF00562">
    <property type="entry name" value="HemN-like__clustered_with_heat"/>
    <property type="match status" value="1"/>
</dbReference>
<dbReference type="InterPro" id="IPR058240">
    <property type="entry name" value="rSAM_sf"/>
</dbReference>
<keyword evidence="6" id="KW-1185">Reference proteome</keyword>
<proteinExistence type="inferred from homology"/>
<reference evidence="5 6" key="1">
    <citation type="submission" date="2020-08" db="EMBL/GenBank/DDBJ databases">
        <title>Genomic Encyclopedia of Type Strains, Phase IV (KMG-IV): sequencing the most valuable type-strain genomes for metagenomic binning, comparative biology and taxonomic classification.</title>
        <authorList>
            <person name="Goeker M."/>
        </authorList>
    </citation>
    <scope>NUCLEOTIDE SEQUENCE [LARGE SCALE GENOMIC DNA]</scope>
    <source>
        <strain evidence="5 6">DSM 11805</strain>
    </source>
</reference>
<dbReference type="AlphaFoldDB" id="A0A841RH84"/>
<protein>
    <recommendedName>
        <fullName evidence="2 3">Heme chaperone HemW</fullName>
    </recommendedName>
</protein>
<dbReference type="Proteomes" id="UP000572212">
    <property type="component" value="Unassembled WGS sequence"/>
</dbReference>
<evidence type="ECO:0000256" key="2">
    <source>
        <dbReference type="ARBA" id="ARBA00017228"/>
    </source>
</evidence>
<evidence type="ECO:0000256" key="1">
    <source>
        <dbReference type="ARBA" id="ARBA00006100"/>
    </source>
</evidence>
<keyword evidence="3" id="KW-0411">Iron-sulfur</keyword>
<gene>
    <name evidence="5" type="ORF">GGQ92_000606</name>
</gene>
<comment type="subcellular location">
    <subcellularLocation>
        <location evidence="3">Cytoplasm</location>
    </subcellularLocation>
</comment>
<dbReference type="PROSITE" id="PS51918">
    <property type="entry name" value="RADICAL_SAM"/>
    <property type="match status" value="1"/>
</dbReference>
<dbReference type="InterPro" id="IPR034505">
    <property type="entry name" value="Coproporphyrinogen-III_oxidase"/>
</dbReference>
<dbReference type="PANTHER" id="PTHR13932">
    <property type="entry name" value="COPROPORPHYRINIGEN III OXIDASE"/>
    <property type="match status" value="1"/>
</dbReference>
<dbReference type="SFLD" id="SFLDF00288">
    <property type="entry name" value="HemN-like__clustered_with_nucl"/>
    <property type="match status" value="1"/>
</dbReference>
<dbReference type="PANTHER" id="PTHR13932:SF5">
    <property type="entry name" value="RADICAL S-ADENOSYL METHIONINE DOMAIN-CONTAINING PROTEIN 1, MITOCHONDRIAL"/>
    <property type="match status" value="1"/>
</dbReference>
<dbReference type="SMART" id="SM00729">
    <property type="entry name" value="Elp3"/>
    <property type="match status" value="1"/>
</dbReference>
<comment type="similarity">
    <text evidence="1">Belongs to the anaerobic coproporphyrinogen-III oxidase family. HemW subfamily.</text>
</comment>
<dbReference type="SUPFAM" id="SSF102114">
    <property type="entry name" value="Radical SAM enzymes"/>
    <property type="match status" value="1"/>
</dbReference>
<sequence>MITSAYIHIPFCEKLCHYCDFTKFFYDEKMADEYLVALEKEISTAIEQPRKKMKTIFVGGGTPTALNNRQLLQLVEMIAHYFDVSGVEEYTFEANPGDLTKEKIDILVSHGVNRISMGVQDFNDEMLEKLGRLHRVKDVYQNVNDLQNAGLTNISIDLMFSLPNQTMEHFSKTLEEAISFNLPHYSAYSLQIEPKTVFYQRYKKGTLSKPPEEVEADMYELLRKRMREEDKNQYEISNFARAGYESKHNLTYWNNEYYYGFGAGASGYLPGYRTINVRPFPAYVKEAQASGKPVLYTDEITKKERIEEEMFLGLRKSEGVSLQSFYSKYHLDLKKIYSDTFEKLMQKGWMELSDGFVRLTEDGKPFGNEVFQEFLLEDDVWEQWKDAIKES</sequence>
<keyword evidence="3" id="KW-0949">S-adenosyl-L-methionine</keyword>
<dbReference type="EMBL" id="JACHON010000001">
    <property type="protein sequence ID" value="MBB6511839.1"/>
    <property type="molecule type" value="Genomic_DNA"/>
</dbReference>
<evidence type="ECO:0000313" key="5">
    <source>
        <dbReference type="EMBL" id="MBB6511839.1"/>
    </source>
</evidence>
<evidence type="ECO:0000313" key="6">
    <source>
        <dbReference type="Proteomes" id="UP000572212"/>
    </source>
</evidence>
<keyword evidence="3" id="KW-0479">Metal-binding</keyword>
<dbReference type="GO" id="GO:0005737">
    <property type="term" value="C:cytoplasm"/>
    <property type="evidence" value="ECO:0007669"/>
    <property type="project" value="UniProtKB-SubCell"/>
</dbReference>
<dbReference type="InterPro" id="IPR010723">
    <property type="entry name" value="HemN_C"/>
</dbReference>
<keyword evidence="5" id="KW-0560">Oxidoreductase</keyword>
<comment type="function">
    <text evidence="3">Probably acts as a heme chaperone, transferring heme to an unknown acceptor. Binds one molecule of heme per monomer, possibly covalently. Binds 1 [4Fe-4S] cluster. The cluster is coordinated with 3 cysteines and an exchangeable S-adenosyl-L-methionine.</text>
</comment>
<dbReference type="SFLD" id="SFLDS00029">
    <property type="entry name" value="Radical_SAM"/>
    <property type="match status" value="1"/>
</dbReference>
<dbReference type="RefSeq" id="WP_184244421.1">
    <property type="nucleotide sequence ID" value="NZ_BAAACU010000022.1"/>
</dbReference>
<dbReference type="SFLD" id="SFLDG01082">
    <property type="entry name" value="B12-binding_domain_containing"/>
    <property type="match status" value="1"/>
</dbReference>
<accession>A0A841RH84</accession>
<evidence type="ECO:0000259" key="4">
    <source>
        <dbReference type="PROSITE" id="PS51918"/>
    </source>
</evidence>
<dbReference type="CDD" id="cd01335">
    <property type="entry name" value="Radical_SAM"/>
    <property type="match status" value="1"/>
</dbReference>
<dbReference type="InterPro" id="IPR023404">
    <property type="entry name" value="rSAM_horseshoe"/>
</dbReference>
<dbReference type="GO" id="GO:0006779">
    <property type="term" value="P:porphyrin-containing compound biosynthetic process"/>
    <property type="evidence" value="ECO:0007669"/>
    <property type="project" value="InterPro"/>
</dbReference>
<keyword evidence="3" id="KW-0349">Heme</keyword>
<dbReference type="Pfam" id="PF04055">
    <property type="entry name" value="Radical_SAM"/>
    <property type="match status" value="1"/>
</dbReference>
<keyword evidence="3" id="KW-0408">Iron</keyword>
<dbReference type="InterPro" id="IPR004559">
    <property type="entry name" value="HemW-like"/>
</dbReference>
<feature type="domain" description="Radical SAM core" evidence="4">
    <location>
        <begin position="1"/>
        <end position="232"/>
    </location>
</feature>
<dbReference type="Pfam" id="PF06969">
    <property type="entry name" value="HemN_C"/>
    <property type="match status" value="1"/>
</dbReference>
<keyword evidence="3" id="KW-0963">Cytoplasm</keyword>
<evidence type="ECO:0000256" key="3">
    <source>
        <dbReference type="RuleBase" id="RU364116"/>
    </source>
</evidence>
<dbReference type="GO" id="GO:0051539">
    <property type="term" value="F:4 iron, 4 sulfur cluster binding"/>
    <property type="evidence" value="ECO:0007669"/>
    <property type="project" value="UniProtKB-UniRule"/>
</dbReference>
<name>A0A841RH84_9BACI</name>
<keyword evidence="3" id="KW-0143">Chaperone</keyword>
<dbReference type="GO" id="GO:0004109">
    <property type="term" value="F:coproporphyrinogen oxidase activity"/>
    <property type="evidence" value="ECO:0007669"/>
    <property type="project" value="InterPro"/>
</dbReference>
<dbReference type="GO" id="GO:0046872">
    <property type="term" value="F:metal ion binding"/>
    <property type="evidence" value="ECO:0007669"/>
    <property type="project" value="UniProtKB-UniRule"/>
</dbReference>
<dbReference type="InterPro" id="IPR007197">
    <property type="entry name" value="rSAM"/>
</dbReference>
<dbReference type="InterPro" id="IPR006638">
    <property type="entry name" value="Elp3/MiaA/NifB-like_rSAM"/>
</dbReference>
<dbReference type="NCBIfam" id="TIGR00539">
    <property type="entry name" value="hemN_rel"/>
    <property type="match status" value="1"/>
</dbReference>